<gene>
    <name evidence="13" type="ORF">C5167_000565</name>
</gene>
<sequence length="509" mass="58150">MYIHVLVIILFLLLLIKVITLLYSLIWVPWRIQNHFSKQGIGGPQYRPVIGNSVELRKMIGEAQSKTVPFTHDILHRVLPHYHIWSNMYGNTYLYWFGSSPRLALSDPSMIKEVLFNSNGCFDRVKSNPLSKQLFGEGLVGLTGEKWVTHRRITSQAFTMDRVKSWVPDMVASTKGMLEKWEDNAKTDRKGDEGFEINVHTEFHNLTADIISRTAFGSCYEEGKQIFKLQEQQMHLVSLAIRSVYIPGFRFLPTKKNRTRHRLNKEIRDWLRKLIAANHDTNENSKNLLGLLMSASKNQEGQEESLGIDEVIDECKTFYFAGKETTANLLTWAVLLLALHQEWQSKARQEIDLVFGDNDFPTAENLSDLKIVGMIINETFRLYPPAVMLMRQAYKNVKLGNLDIPAGTQLFLAMTAVHHDTQIWGEDANEFNPLRFSDTRTQGAGSFFPFGLGPRVCVGQNLGMVEAKVALAMIIRRFLFTVSSSYVHAPIQFMTLQPQYGAQVIFTRI</sequence>
<dbReference type="InterPro" id="IPR050665">
    <property type="entry name" value="Cytochrome_P450_Monooxygen"/>
</dbReference>
<evidence type="ECO:0000256" key="3">
    <source>
        <dbReference type="ARBA" id="ARBA00022617"/>
    </source>
</evidence>
<dbReference type="GO" id="GO:0004497">
    <property type="term" value="F:monooxygenase activity"/>
    <property type="evidence" value="ECO:0007669"/>
    <property type="project" value="UniProtKB-KW"/>
</dbReference>
<evidence type="ECO:0000256" key="12">
    <source>
        <dbReference type="RuleBase" id="RU000461"/>
    </source>
</evidence>
<evidence type="ECO:0000256" key="6">
    <source>
        <dbReference type="ARBA" id="ARBA00022989"/>
    </source>
</evidence>
<dbReference type="AlphaFoldDB" id="A0A4Y7KUH4"/>
<dbReference type="Pfam" id="PF00067">
    <property type="entry name" value="p450"/>
    <property type="match status" value="1"/>
</dbReference>
<dbReference type="Proteomes" id="UP000316621">
    <property type="component" value="Chromosome 9"/>
</dbReference>
<evidence type="ECO:0000256" key="11">
    <source>
        <dbReference type="PIRSR" id="PIRSR602401-1"/>
    </source>
</evidence>
<protein>
    <recommendedName>
        <fullName evidence="15">Cytochrome P450</fullName>
    </recommendedName>
</protein>
<keyword evidence="8 11" id="KW-0408">Iron</keyword>
<dbReference type="InterPro" id="IPR002401">
    <property type="entry name" value="Cyt_P450_E_grp-I"/>
</dbReference>
<dbReference type="STRING" id="3469.A0A4Y7KUH4"/>
<dbReference type="InterPro" id="IPR001128">
    <property type="entry name" value="Cyt_P450"/>
</dbReference>
<keyword evidence="4" id="KW-0812">Transmembrane</keyword>
<evidence type="ECO:0000256" key="10">
    <source>
        <dbReference type="ARBA" id="ARBA00023136"/>
    </source>
</evidence>
<evidence type="ECO:0000256" key="8">
    <source>
        <dbReference type="ARBA" id="ARBA00023004"/>
    </source>
</evidence>
<dbReference type="Gramene" id="RZC76437">
    <property type="protein sequence ID" value="RZC76437"/>
    <property type="gene ID" value="C5167_000565"/>
</dbReference>
<dbReference type="EMBL" id="CM010723">
    <property type="protein sequence ID" value="RZC76437.1"/>
    <property type="molecule type" value="Genomic_DNA"/>
</dbReference>
<evidence type="ECO:0000256" key="5">
    <source>
        <dbReference type="ARBA" id="ARBA00022723"/>
    </source>
</evidence>
<dbReference type="GO" id="GO:0005506">
    <property type="term" value="F:iron ion binding"/>
    <property type="evidence" value="ECO:0007669"/>
    <property type="project" value="InterPro"/>
</dbReference>
<evidence type="ECO:0000256" key="1">
    <source>
        <dbReference type="ARBA" id="ARBA00004370"/>
    </source>
</evidence>
<keyword evidence="10" id="KW-0472">Membrane</keyword>
<comment type="subcellular location">
    <subcellularLocation>
        <location evidence="1">Membrane</location>
    </subcellularLocation>
</comment>
<reference evidence="13 14" key="1">
    <citation type="journal article" date="2018" name="Science">
        <title>The opium poppy genome and morphinan production.</title>
        <authorList>
            <person name="Guo L."/>
            <person name="Winzer T."/>
            <person name="Yang X."/>
            <person name="Li Y."/>
            <person name="Ning Z."/>
            <person name="He Z."/>
            <person name="Teodor R."/>
            <person name="Lu Y."/>
            <person name="Bowser T.A."/>
            <person name="Graham I.A."/>
            <person name="Ye K."/>
        </authorList>
    </citation>
    <scope>NUCLEOTIDE SEQUENCE [LARGE SCALE GENOMIC DNA]</scope>
    <source>
        <strain evidence="14">cv. HN1</strain>
        <tissue evidence="13">Leaves</tissue>
    </source>
</reference>
<evidence type="ECO:0000256" key="4">
    <source>
        <dbReference type="ARBA" id="ARBA00022692"/>
    </source>
</evidence>
<comment type="similarity">
    <text evidence="2 12">Belongs to the cytochrome P450 family.</text>
</comment>
<evidence type="ECO:0000256" key="7">
    <source>
        <dbReference type="ARBA" id="ARBA00023002"/>
    </source>
</evidence>
<dbReference type="Gene3D" id="1.10.630.10">
    <property type="entry name" value="Cytochrome P450"/>
    <property type="match status" value="1"/>
</dbReference>
<proteinExistence type="inferred from homology"/>
<dbReference type="InterPro" id="IPR036396">
    <property type="entry name" value="Cyt_P450_sf"/>
</dbReference>
<organism evidence="13 14">
    <name type="scientific">Papaver somniferum</name>
    <name type="common">Opium poppy</name>
    <dbReference type="NCBI Taxonomy" id="3469"/>
    <lineage>
        <taxon>Eukaryota</taxon>
        <taxon>Viridiplantae</taxon>
        <taxon>Streptophyta</taxon>
        <taxon>Embryophyta</taxon>
        <taxon>Tracheophyta</taxon>
        <taxon>Spermatophyta</taxon>
        <taxon>Magnoliopsida</taxon>
        <taxon>Ranunculales</taxon>
        <taxon>Papaveraceae</taxon>
        <taxon>Papaveroideae</taxon>
        <taxon>Papaver</taxon>
    </lineage>
</organism>
<dbReference type="PANTHER" id="PTHR24282">
    <property type="entry name" value="CYTOCHROME P450 FAMILY MEMBER"/>
    <property type="match status" value="1"/>
</dbReference>
<feature type="binding site" description="axial binding residue" evidence="11">
    <location>
        <position position="457"/>
    </location>
    <ligand>
        <name>heme</name>
        <dbReference type="ChEBI" id="CHEBI:30413"/>
    </ligand>
    <ligandPart>
        <name>Fe</name>
        <dbReference type="ChEBI" id="CHEBI:18248"/>
    </ligandPart>
</feature>
<dbReference type="PRINTS" id="PR00463">
    <property type="entry name" value="EP450I"/>
</dbReference>
<keyword evidence="9 12" id="KW-0503">Monooxygenase</keyword>
<keyword evidence="3 11" id="KW-0349">Heme</keyword>
<evidence type="ECO:0000313" key="13">
    <source>
        <dbReference type="EMBL" id="RZC76437.1"/>
    </source>
</evidence>
<dbReference type="GO" id="GO:0016020">
    <property type="term" value="C:membrane"/>
    <property type="evidence" value="ECO:0007669"/>
    <property type="project" value="UniProtKB-SubCell"/>
</dbReference>
<dbReference type="OMA" id="QQMHLFS"/>
<keyword evidence="7 12" id="KW-0560">Oxidoreductase</keyword>
<dbReference type="GO" id="GO:0020037">
    <property type="term" value="F:heme binding"/>
    <property type="evidence" value="ECO:0007669"/>
    <property type="project" value="InterPro"/>
</dbReference>
<dbReference type="InterPro" id="IPR017972">
    <property type="entry name" value="Cyt_P450_CS"/>
</dbReference>
<evidence type="ECO:0008006" key="15">
    <source>
        <dbReference type="Google" id="ProtNLM"/>
    </source>
</evidence>
<dbReference type="GO" id="GO:0033075">
    <property type="term" value="P:isoquinoline alkaloid biosynthetic process"/>
    <property type="evidence" value="ECO:0007669"/>
    <property type="project" value="UniProtKB-ARBA"/>
</dbReference>
<dbReference type="SUPFAM" id="SSF48264">
    <property type="entry name" value="Cytochrome P450"/>
    <property type="match status" value="1"/>
</dbReference>
<evidence type="ECO:0000313" key="14">
    <source>
        <dbReference type="Proteomes" id="UP000316621"/>
    </source>
</evidence>
<name>A0A4Y7KUH4_PAPSO</name>
<dbReference type="FunFam" id="1.10.630.10:FF:000029">
    <property type="entry name" value="Cytochrome P450 734A1"/>
    <property type="match status" value="1"/>
</dbReference>
<accession>A0A4Y7KUH4</accession>
<evidence type="ECO:0000256" key="9">
    <source>
        <dbReference type="ARBA" id="ARBA00023033"/>
    </source>
</evidence>
<dbReference type="PANTHER" id="PTHR24282:SF211">
    <property type="entry name" value="CYTOCHROME P450-RELATED"/>
    <property type="match status" value="1"/>
</dbReference>
<keyword evidence="6" id="KW-1133">Transmembrane helix</keyword>
<dbReference type="PRINTS" id="PR00385">
    <property type="entry name" value="P450"/>
</dbReference>
<evidence type="ECO:0000256" key="2">
    <source>
        <dbReference type="ARBA" id="ARBA00010617"/>
    </source>
</evidence>
<dbReference type="PROSITE" id="PS00086">
    <property type="entry name" value="CYTOCHROME_P450"/>
    <property type="match status" value="1"/>
</dbReference>
<dbReference type="OrthoDB" id="1470350at2759"/>
<keyword evidence="5 11" id="KW-0479">Metal-binding</keyword>
<comment type="cofactor">
    <cofactor evidence="11">
        <name>heme</name>
        <dbReference type="ChEBI" id="CHEBI:30413"/>
    </cofactor>
</comment>
<dbReference type="GO" id="GO:0016705">
    <property type="term" value="F:oxidoreductase activity, acting on paired donors, with incorporation or reduction of molecular oxygen"/>
    <property type="evidence" value="ECO:0007669"/>
    <property type="project" value="InterPro"/>
</dbReference>
<keyword evidence="14" id="KW-1185">Reference proteome</keyword>